<dbReference type="PATRIC" id="fig|1544416.3.peg.560"/>
<evidence type="ECO:0000313" key="2">
    <source>
        <dbReference type="EMBL" id="KQB85416.1"/>
    </source>
</evidence>
<organism evidence="2 3">
    <name type="scientific">Corynebacterium oculi</name>
    <dbReference type="NCBI Taxonomy" id="1544416"/>
    <lineage>
        <taxon>Bacteria</taxon>
        <taxon>Bacillati</taxon>
        <taxon>Actinomycetota</taxon>
        <taxon>Actinomycetes</taxon>
        <taxon>Mycobacteriales</taxon>
        <taxon>Corynebacteriaceae</taxon>
        <taxon>Corynebacterium</taxon>
    </lineage>
</organism>
<accession>A0A0Q0UFC4</accession>
<keyword evidence="3" id="KW-1185">Reference proteome</keyword>
<comment type="caution">
    <text evidence="2">The sequence shown here is derived from an EMBL/GenBank/DDBJ whole genome shotgun (WGS) entry which is preliminary data.</text>
</comment>
<evidence type="ECO:0000313" key="3">
    <source>
        <dbReference type="Proteomes" id="UP000050517"/>
    </source>
</evidence>
<feature type="transmembrane region" description="Helical" evidence="1">
    <location>
        <begin position="22"/>
        <end position="42"/>
    </location>
</feature>
<keyword evidence="1" id="KW-0812">Transmembrane</keyword>
<reference evidence="2 3" key="1">
    <citation type="submission" date="2015-10" db="EMBL/GenBank/DDBJ databases">
        <title>Corynebacteirum lowii and Corynebacterium oculi species nova, derived from human clinical disease and and emended description of Corynebacterium mastiditis.</title>
        <authorList>
            <person name="Bernard K."/>
            <person name="Pacheco A.L."/>
            <person name="Mcdougall C."/>
            <person name="Burtx T."/>
            <person name="Weibe D."/>
            <person name="Tyler S."/>
            <person name="Olson A.B."/>
            <person name="Cnockaert M."/>
            <person name="Eguchi H."/>
            <person name="Kuwahara T."/>
            <person name="Nakayama-Imaohji H."/>
            <person name="Boudewijins M."/>
            <person name="Van Hoecke F."/>
            <person name="Bernier A.-M."/>
            <person name="Vandamme P."/>
        </authorList>
    </citation>
    <scope>NUCLEOTIDE SEQUENCE [LARGE SCALE GENOMIC DNA]</scope>
    <source>
        <strain evidence="2 3">NML 130210</strain>
    </source>
</reference>
<sequence length="66" mass="6656">MLVRGDGTGGGTRPRRRLSDQITTYVVGGVFGLSVVLGAVFLTDESTDPAVPAGTDIHAGAAATAR</sequence>
<proteinExistence type="predicted"/>
<name>A0A0Q0UFC4_9CORY</name>
<keyword evidence="1" id="KW-0472">Membrane</keyword>
<dbReference type="AlphaFoldDB" id="A0A0Q0UFC4"/>
<dbReference type="Proteomes" id="UP000050517">
    <property type="component" value="Unassembled WGS sequence"/>
</dbReference>
<dbReference type="RefSeq" id="WP_055121744.1">
    <property type="nucleotide sequence ID" value="NZ_LKST01000001.1"/>
</dbReference>
<gene>
    <name evidence="2" type="ORF">Cocul_00555</name>
</gene>
<dbReference type="EMBL" id="LKST01000001">
    <property type="protein sequence ID" value="KQB85416.1"/>
    <property type="molecule type" value="Genomic_DNA"/>
</dbReference>
<protein>
    <submittedName>
        <fullName evidence="2">Uncharacterized protein</fullName>
    </submittedName>
</protein>
<keyword evidence="1" id="KW-1133">Transmembrane helix</keyword>
<evidence type="ECO:0000256" key="1">
    <source>
        <dbReference type="SAM" id="Phobius"/>
    </source>
</evidence>